<keyword evidence="3" id="KW-0238">DNA-binding</keyword>
<dbReference type="AlphaFoldDB" id="A0A845U4P3"/>
<evidence type="ECO:0000313" key="5">
    <source>
        <dbReference type="EMBL" id="NDU41863.1"/>
    </source>
</evidence>
<dbReference type="EMBL" id="WNJL01000019">
    <property type="protein sequence ID" value="NDU41863.1"/>
    <property type="molecule type" value="Genomic_DNA"/>
</dbReference>
<comment type="caution">
    <text evidence="5">The sequence shown here is derived from an EMBL/GenBank/DDBJ whole genome shotgun (WGS) entry which is preliminary data.</text>
</comment>
<evidence type="ECO:0000256" key="1">
    <source>
        <dbReference type="ARBA" id="ARBA00022908"/>
    </source>
</evidence>
<dbReference type="InterPro" id="IPR024456">
    <property type="entry name" value="Integrase_catalytic_putative"/>
</dbReference>
<keyword evidence="2" id="KW-0233">DNA recombination</keyword>
<dbReference type="InterPro" id="IPR044068">
    <property type="entry name" value="CB"/>
</dbReference>
<evidence type="ECO:0000256" key="3">
    <source>
        <dbReference type="PROSITE-ProRule" id="PRU01248"/>
    </source>
</evidence>
<dbReference type="RefSeq" id="WP_163096849.1">
    <property type="nucleotide sequence ID" value="NZ_CP127525.1"/>
</dbReference>
<dbReference type="PROSITE" id="PS51900">
    <property type="entry name" value="CB"/>
    <property type="match status" value="1"/>
</dbReference>
<dbReference type="GO" id="GO:0015074">
    <property type="term" value="P:DNA integration"/>
    <property type="evidence" value="ECO:0007669"/>
    <property type="project" value="UniProtKB-KW"/>
</dbReference>
<protein>
    <recommendedName>
        <fullName evidence="4">Core-binding (CB) domain-containing protein</fullName>
    </recommendedName>
</protein>
<accession>A0A845U4P3</accession>
<sequence>MARNFGIGTRDLAEAGRQFLSRGVAQKNLSFASSATVSARWRQFAAYAKSHGVGSLTTVTPDLVRAYGRELSAKVAAGKMSAAYAHNLVSATNTVMRATPAPWQPVQAVADCGIGRRSFVRTMAPAGLDPERFAVARSALLAAQNARGAALAGLARHLGLRSKEAALLNAKRALQEAERHGHVTITLGTKGGQSRTVPITSPHQVTALREAGQVQGAHHNLIPQNMSLRQWQKPLGQIRNTIRDVTGKGLHDLRAAYACERYRQLTGHDAPVVAGRMVASRAADYAARLRIGEELGHHRVDVVSSYVGGRA</sequence>
<dbReference type="InterPro" id="IPR013762">
    <property type="entry name" value="Integrase-like_cat_sf"/>
</dbReference>
<dbReference type="Gene3D" id="1.10.443.10">
    <property type="entry name" value="Intergrase catalytic core"/>
    <property type="match status" value="1"/>
</dbReference>
<name>A0A845U4P3_9PROT</name>
<gene>
    <name evidence="5" type="ORF">GL267_04145</name>
</gene>
<dbReference type="Pfam" id="PF12835">
    <property type="entry name" value="Integrase_1"/>
    <property type="match status" value="1"/>
</dbReference>
<organism evidence="5">
    <name type="scientific">Acidithiobacillus ferrianus</name>
    <dbReference type="NCBI Taxonomy" id="2678518"/>
    <lineage>
        <taxon>Bacteria</taxon>
        <taxon>Pseudomonadati</taxon>
        <taxon>Pseudomonadota</taxon>
        <taxon>Acidithiobacillia</taxon>
        <taxon>Acidithiobacillales</taxon>
        <taxon>Acidithiobacillaceae</taxon>
        <taxon>Acidithiobacillus</taxon>
    </lineage>
</organism>
<evidence type="ECO:0000256" key="2">
    <source>
        <dbReference type="ARBA" id="ARBA00023172"/>
    </source>
</evidence>
<feature type="domain" description="Core-binding (CB)" evidence="4">
    <location>
        <begin position="10"/>
        <end position="100"/>
    </location>
</feature>
<dbReference type="GO" id="GO:0006310">
    <property type="term" value="P:DNA recombination"/>
    <property type="evidence" value="ECO:0007669"/>
    <property type="project" value="UniProtKB-KW"/>
</dbReference>
<dbReference type="InterPro" id="IPR011010">
    <property type="entry name" value="DNA_brk_join_enz"/>
</dbReference>
<reference evidence="5" key="1">
    <citation type="submission" date="2019-11" db="EMBL/GenBank/DDBJ databases">
        <title>Acidithiobacillus ferrianus sp. nov.: a facultatively anaerobic and extremely acidophilic chemolithoautotroph.</title>
        <authorList>
            <person name="Norris P.R."/>
            <person name="Falagan C."/>
            <person name="Moya-Beltran A."/>
            <person name="Castro M."/>
            <person name="Quatrini R."/>
            <person name="Johnson D.B."/>
        </authorList>
    </citation>
    <scope>NUCLEOTIDE SEQUENCE [LARGE SCALE GENOMIC DNA]</scope>
    <source>
        <strain evidence="5">MG</strain>
    </source>
</reference>
<keyword evidence="1" id="KW-0229">DNA integration</keyword>
<evidence type="ECO:0000259" key="4">
    <source>
        <dbReference type="PROSITE" id="PS51900"/>
    </source>
</evidence>
<dbReference type="GO" id="GO:0003677">
    <property type="term" value="F:DNA binding"/>
    <property type="evidence" value="ECO:0007669"/>
    <property type="project" value="UniProtKB-UniRule"/>
</dbReference>
<proteinExistence type="predicted"/>
<dbReference type="SUPFAM" id="SSF56349">
    <property type="entry name" value="DNA breaking-rejoining enzymes"/>
    <property type="match status" value="1"/>
</dbReference>